<evidence type="ECO:0000259" key="1">
    <source>
        <dbReference type="PROSITE" id="PS51733"/>
    </source>
</evidence>
<sequence length="232" mass="25013">MIVAPFRTAADGIARETALLQAGQPALLLWQAEETALVMPHALARRDDMQIPLRSATAEGCRIAFRGSGGGIVPQGSATLNLAMVLPCRADFTMEDGYRMICGTVAEALTRFEVTTHTGSCPGAFCDGAWNVLAEGRKLAGTAQRWRATPEGRVALLHAAILLHMPDPATWVEMGLLHRAAFPAEPPLRPDAHITLDRLMPATMSHTRFPGALIRAAEDRLSASTRREERAA</sequence>
<dbReference type="RefSeq" id="WP_107719760.1">
    <property type="nucleotide sequence ID" value="NZ_CP028475.1"/>
</dbReference>
<evidence type="ECO:0000313" key="2">
    <source>
        <dbReference type="EMBL" id="AVW91314.1"/>
    </source>
</evidence>
<dbReference type="Pfam" id="PF21948">
    <property type="entry name" value="LplA-B_cat"/>
    <property type="match status" value="1"/>
</dbReference>
<dbReference type="SUPFAM" id="SSF55681">
    <property type="entry name" value="Class II aaRS and biotin synthetases"/>
    <property type="match status" value="1"/>
</dbReference>
<proteinExistence type="predicted"/>
<protein>
    <recommendedName>
        <fullName evidence="1">BPL/LPL catalytic domain-containing protein</fullName>
    </recommendedName>
</protein>
<dbReference type="PANTHER" id="PTHR43679:SF2">
    <property type="entry name" value="OCTANOYL-[GCVH]:PROTEIN N-OCTANOYLTRANSFERASE"/>
    <property type="match status" value="1"/>
</dbReference>
<organism evidence="2 3">
    <name type="scientific">Celeribacter baekdonensis</name>
    <dbReference type="NCBI Taxonomy" id="875171"/>
    <lineage>
        <taxon>Bacteria</taxon>
        <taxon>Pseudomonadati</taxon>
        <taxon>Pseudomonadota</taxon>
        <taxon>Alphaproteobacteria</taxon>
        <taxon>Rhodobacterales</taxon>
        <taxon>Roseobacteraceae</taxon>
        <taxon>Celeribacter</taxon>
    </lineage>
</organism>
<dbReference type="EMBL" id="CP028475">
    <property type="protein sequence ID" value="AVW91314.1"/>
    <property type="molecule type" value="Genomic_DNA"/>
</dbReference>
<dbReference type="Gene3D" id="3.30.930.10">
    <property type="entry name" value="Bira Bifunctional Protein, Domain 2"/>
    <property type="match status" value="1"/>
</dbReference>
<gene>
    <name evidence="2" type="ORF">DA792_09665</name>
</gene>
<accession>A0A2R4M277</accession>
<evidence type="ECO:0000313" key="3">
    <source>
        <dbReference type="Proteomes" id="UP000241447"/>
    </source>
</evidence>
<dbReference type="InterPro" id="IPR004143">
    <property type="entry name" value="BPL_LPL_catalytic"/>
</dbReference>
<dbReference type="Proteomes" id="UP000241447">
    <property type="component" value="Chromosome"/>
</dbReference>
<dbReference type="PROSITE" id="PS51733">
    <property type="entry name" value="BPL_LPL_CATALYTIC"/>
    <property type="match status" value="1"/>
</dbReference>
<dbReference type="PANTHER" id="PTHR43679">
    <property type="entry name" value="OCTANOYLTRANSFERASE LIPM-RELATED"/>
    <property type="match status" value="1"/>
</dbReference>
<reference evidence="2 3" key="1">
    <citation type="submission" date="2018-03" db="EMBL/GenBank/DDBJ databases">
        <title>The Complete Genome of Celeribacter baekdonensis strain LH4, a Thiosulfate-Oxidizing Alphaproteobacterium Isolated from Gulf of Mexico Continental Slope Sediments.</title>
        <authorList>
            <person name="Flood B.E."/>
            <person name="Bailey J.V."/>
            <person name="Leprich D."/>
        </authorList>
    </citation>
    <scope>NUCLEOTIDE SEQUENCE [LARGE SCALE GENOMIC DNA]</scope>
    <source>
        <strain evidence="2 3">LH4</strain>
    </source>
</reference>
<feature type="domain" description="BPL/LPL catalytic" evidence="1">
    <location>
        <begin position="21"/>
        <end position="208"/>
    </location>
</feature>
<name>A0A2R4M277_9RHOB</name>
<dbReference type="InterPro" id="IPR050664">
    <property type="entry name" value="Octanoyltrans_LipM/LipL"/>
</dbReference>
<dbReference type="AlphaFoldDB" id="A0A2R4M277"/>
<dbReference type="OrthoDB" id="7364083at2"/>
<dbReference type="InterPro" id="IPR045864">
    <property type="entry name" value="aa-tRNA-synth_II/BPL/LPL"/>
</dbReference>
<dbReference type="KEGG" id="cbak:DA792_09665"/>